<evidence type="ECO:0000313" key="2">
    <source>
        <dbReference type="WBParaSite" id="ES5_v2.g7146.t1"/>
    </source>
</evidence>
<sequence length="723" mass="81412">MRITKLLNKVYIVINASNSRPQKPSDEATFRDLCSVTEFFTPKDIGILLVGFFLACLTGAGIPHLVCVVGWMLDVFDLVNPFTEEFRTKITPLLLYFSSAAFVLAIVAFLQYTCFRLIALKIARRIRRAYFHGILYQKLEYFNDTKNENYNAQFENDIEKLCTALTDALPAIINSISQIIVSLLISFYFSWRLAWPITCLGIVAFLWILIFTAFGMSATHQEVALIAKTFQALTSSISYRDLCNKQYSIGIKRAAFFGIVAGSMQLFLFSGMGLGALYGNWLIDEGLMYSPGLIFVIACSIIPAACRLGQIHSNWVNFIAIKFVCKHVRRARDIQSVASIFAETDIAPPNYWINIAFKRKQFLLTFLKNELSIEEESFHPRNTSAFKKLKRSALGRWKFYAVGFVFCLIFAAGPPTFTYLNGNLYEFYKPDKTKFFQDGIKISWKYLTAGIVACIGGIISTIIFAKNGEAIAREIRCAVYSDCIQRHGAALTDSIQRSLLPLLTKSANNCKGAFDARLSQFSVGVFTLAFGIAYVFEKNLASAFLCSICFVIQAINQYVVFRISHIHTKRAMADKNDKGRIALIAFEQLNEIEISTSLEIIESRHDSFLSYSFEKHSSVIPIQALRYAFIVAIPQVTQALAYVIGCYLVMEDLVRPVVIYKVVQTLYMSAFSISTIAQYNADVDKARLGALNLKDILIDDDDSERANSPPTDDHRTITIHEIL</sequence>
<organism evidence="1 2">
    <name type="scientific">Panagrolaimus sp. ES5</name>
    <dbReference type="NCBI Taxonomy" id="591445"/>
    <lineage>
        <taxon>Eukaryota</taxon>
        <taxon>Metazoa</taxon>
        <taxon>Ecdysozoa</taxon>
        <taxon>Nematoda</taxon>
        <taxon>Chromadorea</taxon>
        <taxon>Rhabditida</taxon>
        <taxon>Tylenchina</taxon>
        <taxon>Panagrolaimomorpha</taxon>
        <taxon>Panagrolaimoidea</taxon>
        <taxon>Panagrolaimidae</taxon>
        <taxon>Panagrolaimus</taxon>
    </lineage>
</organism>
<evidence type="ECO:0000313" key="1">
    <source>
        <dbReference type="Proteomes" id="UP000887579"/>
    </source>
</evidence>
<name>A0AC34GQX2_9BILA</name>
<protein>
    <submittedName>
        <fullName evidence="2">ABC transmembrane type-1 domain-containing protein</fullName>
    </submittedName>
</protein>
<dbReference type="Proteomes" id="UP000887579">
    <property type="component" value="Unplaced"/>
</dbReference>
<proteinExistence type="predicted"/>
<accession>A0AC34GQX2</accession>
<reference evidence="2" key="1">
    <citation type="submission" date="2022-11" db="UniProtKB">
        <authorList>
            <consortium name="WormBaseParasite"/>
        </authorList>
    </citation>
    <scope>IDENTIFICATION</scope>
</reference>
<dbReference type="WBParaSite" id="ES5_v2.g7146.t1">
    <property type="protein sequence ID" value="ES5_v2.g7146.t1"/>
    <property type="gene ID" value="ES5_v2.g7146"/>
</dbReference>